<dbReference type="InterPro" id="IPR045851">
    <property type="entry name" value="AMP-bd_C_sf"/>
</dbReference>
<dbReference type="InterPro" id="IPR009081">
    <property type="entry name" value="PP-bd_ACP"/>
</dbReference>
<protein>
    <submittedName>
        <fullName evidence="5">Non-ribosomal peptide synthase/polyketide synthase</fullName>
    </submittedName>
</protein>
<feature type="domain" description="Carrier" evidence="4">
    <location>
        <begin position="6338"/>
        <end position="6413"/>
    </location>
</feature>
<dbReference type="PANTHER" id="PTHR45527">
    <property type="entry name" value="NONRIBOSOMAL PEPTIDE SYNTHETASE"/>
    <property type="match status" value="1"/>
</dbReference>
<dbReference type="PROSITE" id="PS00455">
    <property type="entry name" value="AMP_BINDING"/>
    <property type="match status" value="6"/>
</dbReference>
<dbReference type="Gene3D" id="3.30.559.30">
    <property type="entry name" value="Nonribosomal peptide synthetase, condensation domain"/>
    <property type="match status" value="7"/>
</dbReference>
<dbReference type="InterPro" id="IPR025110">
    <property type="entry name" value="AMP-bd_C"/>
</dbReference>
<dbReference type="NCBIfam" id="NF004282">
    <property type="entry name" value="PRK05691.1"/>
    <property type="match status" value="6"/>
</dbReference>
<accession>A0ABZ2PE26</accession>
<dbReference type="RefSeq" id="WP_338885886.1">
    <property type="nucleotide sequence ID" value="NZ_CP147846.1"/>
</dbReference>
<dbReference type="InterPro" id="IPR006162">
    <property type="entry name" value="Ppantetheine_attach_site"/>
</dbReference>
<gene>
    <name evidence="5" type="ORF">WDS16_14105</name>
</gene>
<organism evidence="5 6">
    <name type="scientific">Rhodococcus sovatensis</name>
    <dbReference type="NCBI Taxonomy" id="1805840"/>
    <lineage>
        <taxon>Bacteria</taxon>
        <taxon>Bacillati</taxon>
        <taxon>Actinomycetota</taxon>
        <taxon>Actinomycetes</taxon>
        <taxon>Mycobacteriales</taxon>
        <taxon>Nocardiaceae</taxon>
        <taxon>Rhodococcus</taxon>
    </lineage>
</organism>
<dbReference type="Gene3D" id="2.30.38.10">
    <property type="entry name" value="Luciferase, Domain 3"/>
    <property type="match status" value="3"/>
</dbReference>
<dbReference type="Pfam" id="PF00668">
    <property type="entry name" value="Condensation"/>
    <property type="match status" value="7"/>
</dbReference>
<dbReference type="InterPro" id="IPR042099">
    <property type="entry name" value="ANL_N_sf"/>
</dbReference>
<dbReference type="InterPro" id="IPR001242">
    <property type="entry name" value="Condensation_dom"/>
</dbReference>
<evidence type="ECO:0000313" key="5">
    <source>
        <dbReference type="EMBL" id="WXG66440.1"/>
    </source>
</evidence>
<evidence type="ECO:0000313" key="6">
    <source>
        <dbReference type="Proteomes" id="UP001432000"/>
    </source>
</evidence>
<dbReference type="SUPFAM" id="SSF52777">
    <property type="entry name" value="CoA-dependent acyltransferases"/>
    <property type="match status" value="14"/>
</dbReference>
<evidence type="ECO:0000259" key="4">
    <source>
        <dbReference type="PROSITE" id="PS50075"/>
    </source>
</evidence>
<feature type="domain" description="Carrier" evidence="4">
    <location>
        <begin position="5273"/>
        <end position="5348"/>
    </location>
</feature>
<keyword evidence="3" id="KW-0597">Phosphoprotein</keyword>
<dbReference type="CDD" id="cd17646">
    <property type="entry name" value="A_NRPS_AB3403-like"/>
    <property type="match status" value="3"/>
</dbReference>
<name>A0ABZ2PE26_9NOCA</name>
<dbReference type="InterPro" id="IPR000873">
    <property type="entry name" value="AMP-dep_synth/lig_dom"/>
</dbReference>
<dbReference type="NCBIfam" id="NF003417">
    <property type="entry name" value="PRK04813.1"/>
    <property type="match status" value="7"/>
</dbReference>
<evidence type="ECO:0000256" key="3">
    <source>
        <dbReference type="ARBA" id="ARBA00022553"/>
    </source>
</evidence>
<dbReference type="InterPro" id="IPR020845">
    <property type="entry name" value="AMP-binding_CS"/>
</dbReference>
<dbReference type="PANTHER" id="PTHR45527:SF1">
    <property type="entry name" value="FATTY ACID SYNTHASE"/>
    <property type="match status" value="1"/>
</dbReference>
<dbReference type="Pfam" id="PF00550">
    <property type="entry name" value="PP-binding"/>
    <property type="match status" value="6"/>
</dbReference>
<dbReference type="Gene3D" id="3.30.300.30">
    <property type="match status" value="6"/>
</dbReference>
<dbReference type="Gene3D" id="3.40.50.12780">
    <property type="entry name" value="N-terminal domain of ligase-like"/>
    <property type="match status" value="3"/>
</dbReference>
<dbReference type="PROSITE" id="PS00012">
    <property type="entry name" value="PHOSPHOPANTETHEINE"/>
    <property type="match status" value="6"/>
</dbReference>
<dbReference type="InterPro" id="IPR020806">
    <property type="entry name" value="PKS_PP-bd"/>
</dbReference>
<dbReference type="PROSITE" id="PS50075">
    <property type="entry name" value="CARRIER"/>
    <property type="match status" value="6"/>
</dbReference>
<feature type="domain" description="Carrier" evidence="4">
    <location>
        <begin position="3127"/>
        <end position="3202"/>
    </location>
</feature>
<dbReference type="Pfam" id="PF00501">
    <property type="entry name" value="AMP-binding"/>
    <property type="match status" value="6"/>
</dbReference>
<keyword evidence="2" id="KW-0596">Phosphopantetheine</keyword>
<dbReference type="CDD" id="cd05930">
    <property type="entry name" value="A_NRPS"/>
    <property type="match status" value="1"/>
</dbReference>
<dbReference type="Pfam" id="PF13193">
    <property type="entry name" value="AMP-binding_C"/>
    <property type="match status" value="6"/>
</dbReference>
<evidence type="ECO:0000256" key="2">
    <source>
        <dbReference type="ARBA" id="ARBA00022450"/>
    </source>
</evidence>
<evidence type="ECO:0000256" key="1">
    <source>
        <dbReference type="ARBA" id="ARBA00001957"/>
    </source>
</evidence>
<feature type="domain" description="Carrier" evidence="4">
    <location>
        <begin position="4197"/>
        <end position="4272"/>
    </location>
</feature>
<sequence length="6988" mass="756461">MPESSFPLSPAQLGMWFAQHVDPSVPANIAQYVELRGDLDRDLLQRVSSEAALEMQSGFVRIVEVDAEPRQYVDPSLDDSLGYRDLRGEADPRAVALAWMRADYSAPIDILRDRLISATVLQLEDDLYFWYERVHHVVLDGFGAVTFMNRAAELYTAAVEGTEPKKNLSSDLRKVYDIDVSYRDSTRFDTDREYWAQRIAGIDSVTSLAGRSAAPAAVSQIDSRSVSPAAVSGIDALTEATDTTLASVVIAAFAAYMAQMTGREDVVLSLPVTARTTAVLRRSGGMVSNVVPLRLDVSRDTTVEQLLARIGTEVTGALRHQRYRHEDIRRDAGGSSGQASFFGPWVNIMLFFGEVRLGSMVGGINILSTGLIEDFGLNLYQSVAGSKTHIDFESNPNLYSSEESERNHSRFVDFFDRFVESTPDARVWDLALATEDEQNQVLGTWNDTARELVPTTLLSEFHARVDADPSATALVFENRSLSYGELGARVGGLARILIDKGVGPETLVGLSIRRSLDLVVAMYAIVEAGGAWVPIDPDHPADRTAYILDSAQPLCVLTVSRDAVELPAGTDVVEVDLVDFGKLTGSRVEDRERLSPLRMDNTAYVIYTSGSTGRPKGVAVSHAAIDNQLQWMTAEYGLDSSDVYLQKTATTFDVSLWGFFLPLRVGATMVLATPDGHRDSIYVADKIAEYGVTVTDFVPSMLSVFVANAPAGTCGSLRHVFVIGEALPAETAAAFRDLSRAGLHNLYGPTEAAVSVTYYESGTADLKTVPIGVPEWNTRTFVLDGRLRPTPIGEAGELYLAGVQLARGYVGRPDLSSDRFVANPFGSAGERMYRTGDLVKWRADGTIDYIGRTDFQVKFRGQRIELGEIETVLLAHESISQAVALVVPTATGEQLVAYVVPAPGDAVDASHAVEFAGRSLPSYMVPASIMVLDELPLNTSGKLDRKALPEPVFTSVKTYRAPQSHAEYVVAGVFEDVLGATHVGLDEDFFELGGNSLIATQLVTRVGSALGIRLGVRELFEAPTVGALAARAESAATVGNDAPVLEARERPDRIPLSPAQQRMWFLNRFDPSTAVYNLPFTVRLTGKLDVDALSAAFADVVRRHETLRTIYPEVDGSPEQVVLDPAGVPTDIVPTRIARENLPRHLGELVGKGFDVTVDAPFRTAIFEISPTEHEFAMVLHHIAADGASFGPLARDVLVAYSSRADGREPDWSPLSVQYADYSLWQRAVLGPESDPTSLSAREIRYWSSTLEDLPDQLTLPFSRPRPTVSSNSGAKLRVELPAELHSSLAGLARANSASLFMVMQSAYAILLARLSGTTDIAIGAPVAGRGEPALDDLVGMFVNTLVLRTEVDPGDSFETLVGHVRDTDLSAFAHAGVPFERLVEVLNPARSTARHPLFQVALSLESAMSRELNVGGLRAVADEFDVPIAKFDLQLWLTEHHDDDGRPAGIDAVFEYATDLFDAELVESFAARFTAILNSVTADPRRPVGDVQIIESDEYRSVASEWNVSGVDVSEPTTLVNLFGEAAGAYSSNVAVTFGDNALTYAELDSRTNRLARLLISHGAGPETLVAVALPRSIELVVGLLAVVKAGGGYLPLDPNYPVDRMEFMLEDARPISILYSGAAGVELPTDVEKRSCASTLDLDTIDLEEYSDAPITDAGRRGPLGPDNVAYVIYTSGSTGRPKGVLVSHRNVVRLFANTDEVYRFGADDVWTMFHSYAFDFSVWELWGPLLYGGRLVVVDYFTSRTPEAFHRLLVDEQVTVLNQTPSAFYQLSEADRTAVQVSSVDVSSVDPESNGAVSHLDGVIAQTDTLALRYVIFGGEALEPRRLAGWFDRHGDAKPQLVNMYGITETTVHVSYQLLTEAALAATSASVVGKPIAGLRVYVLDARLHPVPIGVPGELYVAGGQLARGYLGRQDLTSVRFVADPFGSGDGHSLLYRTGDVAQWNAAGELEYLGRSDDQVKIRGFRIELGEIEAVVTDQDSVTQAAVIVREDMPGAARLVAYVVGENSNGSATVDVDALRVNVAEQLPEYMVPSAFVVLDSIPLTVNGKLDRRALPAPVFEVREFRAPTTPIEEIVAEVFAEVLGVERVGLDDDFFELGGNSLIATQVVSRLGVALDASVPVRMLFEASTVALLAVRVEQAAGEGGRTALVASARPERVPLSLAQQRMWFLNRFDRDSTAYNIPFALRLTGELDVAALQVAIMDVIDRHESLRTVYPDTAEGPRQCILDAAQTVPNLTPILTSAADIQRQVFALASTTFDVTVNVPIQARLFEIGPREHVVAMVVHHISADGWSMGPLARDIMIAYAARTAWEHPNWLPLAVQYADYSLWQRSVLGSEDDSTSLISSQVEYWADILAGLPDQLDLPTDRPRPSRQSYKGSSIRFEIPAEIHRELSGLAHAHNASLFMVVHGALAVLLARLSGSDDIAIGTPVAGRGDAALDDLVGMFVNTLVLRTDIDGSRSFSEQIGRAREVALGAFGHADLPFERLVEVLSPARSQARHPLFQVMLSFENLTRTHVELPGLSVDSVALDAEVAKFDLQLNVTESIGVDGRGQGMSAELTYAIDLFDSETVRSFASRFVRVLEAVVRDSSVAVGDIDLLDVGERERVVSTWNRTQHDLAPGRTLVDLFDRQVSVSPDATAVVYEGERLTYSEFDVRVNRLARYLISIGVGPDMLVGLAIGRSLELLVGMYAIVKAGAGYVPIDPTQPAERNEYIVSTASPVCVLSTTRDHLEIADIEVIDIDVLDVDGYSSAPVADSDRVSPLRESNTAYVIFTSGSTGRPKGVAVAHSAIVNRLLWMQNEYPIGAEDAVLQKTPSTFDVSVWEFFWALQTGASIVVAVPDGHRDAVYLLELIQRERVSVAHFVPSMLAVFVPEVEVRRAAGSSLRLVFASGEALAPTTAQALRRALPKVSLHNLYGPTEAAVDVTYHQVSDVDTVVMPIGAPVWNTSVFVLDARLSPVPVGVAGELYLAGAQLARGYVGRPDLSADRFVAHPFAEAGSRMYRTGDVVRWNRAGELEYLGRSDSQVKLRGLRIELGEIETVLLESAQIQQAAVLVRGEQLVAYVVVAPETDLRPARAMLAQRLAEYMVPSVFVPMTEFPLGATGKLDRRALPDPEHVQREYREPVTPTEQTVARVFAEVLDASEVGLDDDFFELGGNSLIATRVVTRLGAALDAEIGVRSLFENPSVAALARALAERAGAGRRKPLVPQVRPELVPLSLAQQRMWFLNRFDTASGVNNIPVAVRLSGLLDRQALNVAVADVLDRHESLRTVFPEVDGSGHQLVLPTSEVIPDLAPIEVSGGDIFSVLEEVATTGFDVTVELPLRARLFEISPTEHILVLVVHHISTDGFSMGPLTRDVMTAYVARSEGVQPNWLPLPVQYADYSLWQRDMLGNEDDPNSLLARQQDYWKTTLAGIPAQLDLPVDHPRPAVASNRGAGVTFDIDQDTVNVLTDVAHRHSSSLFMVMHSAFAVLLARMSGTDDIVIGTPVAGRGESALDDLIGMFVNTLVLRTPVDGRARFEDVLARTRTTDLAAFANADVPFERLVEVLNPARSQARHPLFQVMLSFQNMERTNLELPGLSVSVVDFATKGSKFDLQLTMSQKVDEHGVDAGLSCLFTYATDLFDETTVEALADRFQRIVQAVGADPAIIVGDIDFHDPDEYDRLVRSINDTEHNVDDRHTLVSLFDAQVARTPDAPALVLASETEEPSSVLSYAEFDARANSLARCLIDRGVGPESTVALVARRSFDLLIGMYAIVKSGAAYVPIDPDQPSARNEHVLATAQPSIVLATADIAESLTTNAPICVFDRLDLSDVLSTPITDADRTSPLRPDNPAYLIFTSGSTGKPKGVSVSHRAIVNQMLWRQDVYPLSDADVLIQKTPATFDVSVWEFFWGLENGASLVIAPHDAHRDPSRITRIIEREQVTLAHFVPSVLSVYVTDLDTDACRSLRLLFVGGEALTPSTVSRVRRVFPGAELHDLYGPAETAVDVTYHAVTEADSVHVPIGVPLWNTQVYVLDSRMHSVPAGVLGELYVGGVQLARGYAGRADLTAERFVANPFGEKGTRLYRTGDLVRWNPDGELEYVGRSDFQVKLRGQRVELGEIESSLRAAGENVDDSVVVVSSDARAGDRLVAYVVPTPGRSVDSAALRSALKSSLPSYMVPSAFVTLDFLPLNASGKLDRQALPVPSVDVAQFRSPVTPIEEIVAQVFADVLGAERVGLDDDFFELGGNSLVAMQLVSRLGAALETSVGVRELFENSAVGALAASVERKAGTGGRAKLGPQTRPAKIPLSLAQQRMWFLNRFDTASAVNNIPAAIRLTGALDVDALTAAVSDLLSRHESLRTVYPDDDGSGYQKILPVGDVTLDLAPVLVQADELPAKMYELAATGFDVTLHVPFRARLFRVSADEHVLMFVAHHIAADGFSMSPLARDVMTAYVSRTEGQEPGWPVLDVQYADFAIWQRNVLGSEADPGSLLAQQESYWRDVLAELPDEVTLPSDRPRGEASSGRGDVVSFEVPAAVHRRLSMLARENNASLFMVVHSAVAVLLARMAATEDVVVGTPIAGRGDAALDDVIGMFVNTLVLRTEVDVSTTFSELLAISRDVDLAAFAHSDIPFERLVEVLNPERSQARHPLVQVLLAFQNIRRTEFELPGLTVAPMDVDAATARADLQLTVTEAVAVDGALDGLQVFWTYATDLYDRRTVEEFGARLLRVLDSVVDDADVVIGEIDLLGSEERTLVTSTWAGVDGVAADSTLAELFGRRAERSPESTAVVFGAERLSYRELDERSNRLARHLMSTGVGPESLVAVALPRSVDLVVTLLAVIKSGGGYVPVDPTNPADRIAYVLEDSAPTALVTWSGREFSAPHELDSVEVDLLDLSAHEKSPIDDAERSRPLRPSDVAYVIYTSGSTGRPKGVMVPHVAVARLMANTDGLFEFDSNDVWTLFHSYAFDFSVWELWGPLLHGGTLVVVDYFTSRSPESFRELLIRENVTVLNQTPSAFYQLAEVDRVLGADGQNLQLRYVIFGGEALELRRLSDWFARYGDRSPELVNMYGITETTVHVSHRRLDEELVSSATGSVVGGAIPGLRVYVLDARLQPVPVGVAGEMYVAGGTLARGYLGRTDLTATRFVANPFSGTAAHAGGSLMYRTGDVARRTIDGDLEFVGRADDQVKIRGFRIELGEIESAVLADDSVGQVAVVVRSDRHNTLQLVAYVVPVSGATVDAADLRTSVAASLPEYMIPSAFVVVPEIPLTVNGKLDRRALPEPVFEVREFRAPSTPIEEIVAEVFADLLDVERIGADDDFFELGGNSLIATRVVARIGTAVGASVPVRALFEARTVAKLAVEVERADGDARVALVARERPIEIPLSLSQRRMWFLNRFDPTSTAYLVPFALRLSGDLDIGALGAAVADLVSRHESMRTMYPETENGPVQQILHPSQALPELSVTEVAAENVAERIASLASTQFDVTTEVPIRIELYRTGADEHVLAMVAHHISVDGVSVAPLARDLMTAYAARTTGAEPGWAPLPVQYADFSLWQRDMLGSEDDADSTVSRQLGYWTEALADVPDELTLPSDRTRPATQSFTGGSVEFGIDADLHGRLRDLARSRGGTLFMAVHAAFAGLLARLSGTTDIAVGTPIAGRGDRALDDLIGMFVNTLVLRTQVDGALPFTELVDRAREVDLGAFANADVPFERLVEVLNPVRSTARHPLFQVGFSFQNQGVTDLALPGLDIAAMEIESGVAQFDLHLIVVDRYDVSGTPAGMSAEFTYAKDLFDHSTVEKIATRFVHFLHTIVERPETPVGDVDLLGSSERALLVESPNATSHPVDRNATLVSLFDEQVARHPDSIALVEGDRRWTYREFDSRVNALARYLIGRGVGPETRTALAIRRSADLVVAMFAVAKTGGAYVPVDSEQPIERIEYVLDSASPILLLSTERDGEAFSDRSIADTSVVRIDTLDLSSYTSSPVTDSERTAPLRTDNCAYVIFTSGSTGRPKGVAVSHSAIVNQLTWKRAEFDLGPTDSVLLKTAATFDLSVWEFWSAPTSGATLVLAGPDDHRDPARLADIIRRESVTTLHVVPSMLTALMVNGDNTVPSSLKRVLAIGEALPGDTARRFFEHNDAELFNLYGPTEAAVSVTSHRVTSDENASVPIGRPEWNTRVYVLDARLHPVPAGTTGELYLAGAQLARGYLGRPDLTAERFVADPFDPNGGRLYRSGDLAFWNADGELVFSGRSDFQVKIRGFRIELGEIEAAMRALDVLADAVVILYSDPHTGDRLVGYLVPSASATVDIEDVRTALSSSLPSYMVPSDFVVLAALPLNANGKLDRVALPAPVFEASEFRAPTNPIEEIVARVYSELLGVARVGLDDDFFALGGNSLVATQLVARLGAALDASISVRSVFEAPKVGALAARVESYVGQGARTPLVARTRPESVPLSLAQQRMWTLNQVDPSSDAYNIPVAIRLTGVLDVSALRAAVGDLFRRHEILRTRYPDTADGPIQSVVSMSDALPALELREISAADVPGVVGEVVTAGFDVANAVPVRAELFSVTEASGKEFVLVFVAHHISADGFSMRPLIRDVMTAYVARTAGDAPQWTELPVQYADYSLWQREVLGSEDDADSVLSSQIAYWSDALAGAPERLALPTDFPRPARASMRGGRIEFGVAPDIAARVQKTAREHNATVFMVVHSALAVLLSKLSGEQDITVGTPVAGRGDAALDDLVGMFVNTLVLRTSVTPSTTFADLLTQVREKDLAAFGNADVPFERVVEVVGHKRSAAYSPLFQVMLTFQNLATGTFALPDLEVSALESGLEQAKVDLQLTATERFDDSGDLVGIDAVFNYATALFEPATIELFAQRFVRLLDLLTSDPGSILRGVDMRSEAERARPAPKPKTIDDLPELVSAAAVAAPSTVAVSFGDKSVTFGELDEKLSAVSASTGGALKPEAVLSVALTGLLPGILPALGADGFAATVASLIEEAQALAAEPGGAGASMQ</sequence>
<dbReference type="Proteomes" id="UP001432000">
    <property type="component" value="Chromosome"/>
</dbReference>
<dbReference type="SMART" id="SM00823">
    <property type="entry name" value="PKS_PP"/>
    <property type="match status" value="6"/>
</dbReference>
<dbReference type="SUPFAM" id="SSF56801">
    <property type="entry name" value="Acetyl-CoA synthetase-like"/>
    <property type="match status" value="6"/>
</dbReference>
<dbReference type="NCBIfam" id="TIGR01733">
    <property type="entry name" value="AA-adenyl-dom"/>
    <property type="match status" value="6"/>
</dbReference>
<dbReference type="InterPro" id="IPR010071">
    <property type="entry name" value="AA_adenyl_dom"/>
</dbReference>
<reference evidence="5 6" key="1">
    <citation type="submission" date="2024-03" db="EMBL/GenBank/DDBJ databases">
        <title>Natural products discovery in diverse microorganisms through a two-stage MS feature dereplication strategy.</title>
        <authorList>
            <person name="Zhang R."/>
        </authorList>
    </citation>
    <scope>NUCLEOTIDE SEQUENCE [LARGE SCALE GENOMIC DNA]</scope>
    <source>
        <strain evidence="5 6">18930</strain>
    </source>
</reference>
<dbReference type="SUPFAM" id="SSF47336">
    <property type="entry name" value="ACP-like"/>
    <property type="match status" value="6"/>
</dbReference>
<comment type="cofactor">
    <cofactor evidence="1">
        <name>pantetheine 4'-phosphate</name>
        <dbReference type="ChEBI" id="CHEBI:47942"/>
    </cofactor>
</comment>
<dbReference type="Gene3D" id="3.40.50.980">
    <property type="match status" value="6"/>
</dbReference>
<dbReference type="Gene3D" id="3.30.559.10">
    <property type="entry name" value="Chloramphenicol acetyltransferase-like domain"/>
    <property type="match status" value="7"/>
</dbReference>
<feature type="domain" description="Carrier" evidence="4">
    <location>
        <begin position="961"/>
        <end position="1036"/>
    </location>
</feature>
<dbReference type="InterPro" id="IPR023213">
    <property type="entry name" value="CAT-like_dom_sf"/>
</dbReference>
<feature type="domain" description="Carrier" evidence="4">
    <location>
        <begin position="2070"/>
        <end position="2145"/>
    </location>
</feature>
<keyword evidence="6" id="KW-1185">Reference proteome</keyword>
<dbReference type="InterPro" id="IPR036736">
    <property type="entry name" value="ACP-like_sf"/>
</dbReference>
<proteinExistence type="predicted"/>
<dbReference type="Gene3D" id="1.10.1200.10">
    <property type="entry name" value="ACP-like"/>
    <property type="match status" value="6"/>
</dbReference>
<dbReference type="CDD" id="cd19540">
    <property type="entry name" value="LCL_NRPS-like"/>
    <property type="match status" value="6"/>
</dbReference>
<dbReference type="CDD" id="cd17643">
    <property type="entry name" value="A_NRPS_Cytc1-like"/>
    <property type="match status" value="2"/>
</dbReference>
<dbReference type="EMBL" id="CP147846">
    <property type="protein sequence ID" value="WXG66440.1"/>
    <property type="molecule type" value="Genomic_DNA"/>
</dbReference>